<evidence type="ECO:0000313" key="8">
    <source>
        <dbReference type="EMBL" id="GMA96379.1"/>
    </source>
</evidence>
<proteinExistence type="predicted"/>
<dbReference type="Pfam" id="PF00479">
    <property type="entry name" value="G6PD_N"/>
    <property type="match status" value="1"/>
</dbReference>
<dbReference type="Pfam" id="PF02781">
    <property type="entry name" value="G6PD_C"/>
    <property type="match status" value="1"/>
</dbReference>
<dbReference type="PANTHER" id="PTHR23429:SF0">
    <property type="entry name" value="GLUCOSE-6-PHOSPHATE 1-DEHYDROGENASE"/>
    <property type="match status" value="1"/>
</dbReference>
<keyword evidence="9" id="KW-1185">Reference proteome</keyword>
<dbReference type="InterPro" id="IPR022675">
    <property type="entry name" value="G6P_DH_C"/>
</dbReference>
<dbReference type="Gene3D" id="3.40.50.720">
    <property type="entry name" value="NAD(P)-binding Rossmann-like Domain"/>
    <property type="match status" value="1"/>
</dbReference>
<gene>
    <name evidence="8" type="primary">zwf</name>
    <name evidence="8" type="ORF">GCM10025881_32030</name>
</gene>
<dbReference type="EMBL" id="BSVB01000001">
    <property type="protein sequence ID" value="GMA96379.1"/>
    <property type="molecule type" value="Genomic_DNA"/>
</dbReference>
<keyword evidence="2" id="KW-0313">Glucose metabolism</keyword>
<evidence type="ECO:0000259" key="6">
    <source>
        <dbReference type="Pfam" id="PF00479"/>
    </source>
</evidence>
<comment type="caution">
    <text evidence="8">The sequence shown here is derived from an EMBL/GenBank/DDBJ whole genome shotgun (WGS) entry which is preliminary data.</text>
</comment>
<feature type="domain" description="Glucose-6-phosphate dehydrogenase NAD-binding" evidence="6">
    <location>
        <begin position="3"/>
        <end position="133"/>
    </location>
</feature>
<dbReference type="PIRSF" id="PIRSF000110">
    <property type="entry name" value="G6PD"/>
    <property type="match status" value="1"/>
</dbReference>
<evidence type="ECO:0000256" key="2">
    <source>
        <dbReference type="ARBA" id="ARBA00022526"/>
    </source>
</evidence>
<keyword evidence="5" id="KW-0119">Carbohydrate metabolism</keyword>
<protein>
    <submittedName>
        <fullName evidence="8">Glucose-6-phosphate 1-dehydrogenase</fullName>
    </submittedName>
</protein>
<dbReference type="InterPro" id="IPR036291">
    <property type="entry name" value="NAD(P)-bd_dom_sf"/>
</dbReference>
<dbReference type="NCBIfam" id="NF009492">
    <property type="entry name" value="PRK12853.1-3"/>
    <property type="match status" value="1"/>
</dbReference>
<name>A0ABQ6KBX4_9MICO</name>
<comment type="pathway">
    <text evidence="1">Carbohydrate degradation; pentose phosphate pathway; D-ribulose 5-phosphate from D-glucose 6-phosphate (oxidative stage): step 1/3.</text>
</comment>
<reference evidence="9" key="1">
    <citation type="journal article" date="2019" name="Int. J. Syst. Evol. Microbiol.">
        <title>The Global Catalogue of Microorganisms (GCM) 10K type strain sequencing project: providing services to taxonomists for standard genome sequencing and annotation.</title>
        <authorList>
            <consortium name="The Broad Institute Genomics Platform"/>
            <consortium name="The Broad Institute Genome Sequencing Center for Infectious Disease"/>
            <person name="Wu L."/>
            <person name="Ma J."/>
        </authorList>
    </citation>
    <scope>NUCLEOTIDE SEQUENCE [LARGE SCALE GENOMIC DNA]</scope>
    <source>
        <strain evidence="9">NBRC 108894</strain>
    </source>
</reference>
<dbReference type="PRINTS" id="PR00079">
    <property type="entry name" value="G6PDHDRGNASE"/>
</dbReference>
<evidence type="ECO:0000256" key="1">
    <source>
        <dbReference type="ARBA" id="ARBA00004937"/>
    </source>
</evidence>
<keyword evidence="4" id="KW-0560">Oxidoreductase</keyword>
<dbReference type="InterPro" id="IPR001282">
    <property type="entry name" value="G6P_DH"/>
</dbReference>
<dbReference type="PANTHER" id="PTHR23429">
    <property type="entry name" value="GLUCOSE-6-PHOSPHATE 1-DEHYDROGENASE G6PD"/>
    <property type="match status" value="1"/>
</dbReference>
<evidence type="ECO:0000256" key="4">
    <source>
        <dbReference type="ARBA" id="ARBA00023002"/>
    </source>
</evidence>
<organism evidence="8 9">
    <name type="scientific">Pseudolysinimonas kribbensis</name>
    <dbReference type="NCBI Taxonomy" id="433641"/>
    <lineage>
        <taxon>Bacteria</taxon>
        <taxon>Bacillati</taxon>
        <taxon>Actinomycetota</taxon>
        <taxon>Actinomycetes</taxon>
        <taxon>Micrococcales</taxon>
        <taxon>Microbacteriaceae</taxon>
        <taxon>Pseudolysinimonas</taxon>
    </lineage>
</organism>
<dbReference type="SUPFAM" id="SSF55347">
    <property type="entry name" value="Glyceraldehyde-3-phosphate dehydrogenase-like, C-terminal domain"/>
    <property type="match status" value="1"/>
</dbReference>
<feature type="domain" description="Glucose-6-phosphate dehydrogenase C-terminal" evidence="7">
    <location>
        <begin position="139"/>
        <end position="413"/>
    </location>
</feature>
<dbReference type="InterPro" id="IPR022674">
    <property type="entry name" value="G6P_DH_NAD-bd"/>
</dbReference>
<dbReference type="SUPFAM" id="SSF51735">
    <property type="entry name" value="NAD(P)-binding Rossmann-fold domains"/>
    <property type="match status" value="1"/>
</dbReference>
<dbReference type="Proteomes" id="UP001157034">
    <property type="component" value="Unassembled WGS sequence"/>
</dbReference>
<keyword evidence="3" id="KW-0521">NADP</keyword>
<dbReference type="Gene3D" id="3.30.360.10">
    <property type="entry name" value="Dihydrodipicolinate Reductase, domain 2"/>
    <property type="match status" value="1"/>
</dbReference>
<evidence type="ECO:0000313" key="9">
    <source>
        <dbReference type="Proteomes" id="UP001157034"/>
    </source>
</evidence>
<evidence type="ECO:0000259" key="7">
    <source>
        <dbReference type="Pfam" id="PF02781"/>
    </source>
</evidence>
<accession>A0ABQ6KBX4</accession>
<evidence type="ECO:0000256" key="5">
    <source>
        <dbReference type="ARBA" id="ARBA00023277"/>
    </source>
</evidence>
<evidence type="ECO:0000256" key="3">
    <source>
        <dbReference type="ARBA" id="ARBA00022857"/>
    </source>
</evidence>
<sequence>MLLIGVDRRPISDARWRAQVTKAFSASPSALGTAVVEKSLYLQADATQAEELARVLAATQGRVALYFALPPAITMLLCKQLAKLELPKGIVLALEKPFGTDLASARALNRLLQKFVPEEQIFRVDHFLGKSTVLDIIGLRFANRIFEPLFSNENVESVEIVVEEALGLENRAGYYDKAGALVDMIQSHLLQILALTAMEAPSSVGSDDLRGAMAQVLRATRPWLRNGTASRRARYTAGKVGRRSLPSYASEGGVDPKLQTETLAEMTVAIDTWRWAGVPFTLRSGKAIGDARQEIVVTFRDVPHLPIGFSGPSRKAQLRIGINPAVLSLDVVTNGRGDPFDLEWDTMTAEFAPSSMTAYGEVLAELCSGDPTLSVRGDIAEDCWRIVAPVLSAWRKNAVPLDSYPAGTDGPRSWRSTDIVQVRR</sequence>